<dbReference type="Proteomes" id="UP000694388">
    <property type="component" value="Unplaced"/>
</dbReference>
<name>A0A8C4Q2Q1_EPTBU</name>
<protein>
    <submittedName>
        <fullName evidence="3">Queuine tRNA-ribosyltransferase 1</fullName>
    </submittedName>
</protein>
<dbReference type="NCBIfam" id="TIGR00449">
    <property type="entry name" value="tgt_general"/>
    <property type="match status" value="2"/>
</dbReference>
<keyword evidence="4" id="KW-1185">Reference proteome</keyword>
<feature type="domain" description="tRNA-guanine(15) transglycosylase-like" evidence="2">
    <location>
        <begin position="171"/>
        <end position="263"/>
    </location>
</feature>
<dbReference type="GO" id="GO:0005829">
    <property type="term" value="C:cytosol"/>
    <property type="evidence" value="ECO:0007669"/>
    <property type="project" value="TreeGrafter"/>
</dbReference>
<dbReference type="Pfam" id="PF01702">
    <property type="entry name" value="TGT"/>
    <property type="match status" value="2"/>
</dbReference>
<dbReference type="PANTHER" id="PTHR43530">
    <property type="entry name" value="QUEUINE TRNA-RIBOSYLTRANSFERASE CATALYTIC SUBUNIT 1"/>
    <property type="match status" value="1"/>
</dbReference>
<evidence type="ECO:0000313" key="3">
    <source>
        <dbReference type="Ensembl" id="ENSEBUP00000009124.1"/>
    </source>
</evidence>
<evidence type="ECO:0000259" key="2">
    <source>
        <dbReference type="Pfam" id="PF01702"/>
    </source>
</evidence>
<reference evidence="3" key="2">
    <citation type="submission" date="2025-09" db="UniProtKB">
        <authorList>
            <consortium name="Ensembl"/>
        </authorList>
    </citation>
    <scope>IDENTIFICATION</scope>
</reference>
<dbReference type="Ensembl" id="ENSEBUT00000009643.1">
    <property type="protein sequence ID" value="ENSEBUP00000009124.1"/>
    <property type="gene ID" value="ENSEBUG00000005878.1"/>
</dbReference>
<organism evidence="3 4">
    <name type="scientific">Eptatretus burgeri</name>
    <name type="common">Inshore hagfish</name>
    <dbReference type="NCBI Taxonomy" id="7764"/>
    <lineage>
        <taxon>Eukaryota</taxon>
        <taxon>Metazoa</taxon>
        <taxon>Chordata</taxon>
        <taxon>Craniata</taxon>
        <taxon>Vertebrata</taxon>
        <taxon>Cyclostomata</taxon>
        <taxon>Myxini</taxon>
        <taxon>Myxiniformes</taxon>
        <taxon>Myxinidae</taxon>
        <taxon>Eptatretinae</taxon>
        <taxon>Eptatretus</taxon>
    </lineage>
</organism>
<dbReference type="InterPro" id="IPR002616">
    <property type="entry name" value="tRNA_ribo_trans-like"/>
</dbReference>
<evidence type="ECO:0000256" key="1">
    <source>
        <dbReference type="ARBA" id="ARBA00022833"/>
    </source>
</evidence>
<dbReference type="GeneTree" id="ENSGT00530000063679"/>
<dbReference type="Gene3D" id="3.20.20.105">
    <property type="entry name" value="Queuine tRNA-ribosyltransferase-like"/>
    <property type="match status" value="1"/>
</dbReference>
<dbReference type="PANTHER" id="PTHR43530:SF1">
    <property type="entry name" value="QUEUINE TRNA-RIBOSYLTRANSFERASE CATALYTIC SUBUNIT 1"/>
    <property type="match status" value="1"/>
</dbReference>
<feature type="domain" description="tRNA-guanine(15) transglycosylase-like" evidence="2">
    <location>
        <begin position="7"/>
        <end position="166"/>
    </location>
</feature>
<dbReference type="GO" id="GO:0006400">
    <property type="term" value="P:tRNA modification"/>
    <property type="evidence" value="ECO:0007669"/>
    <property type="project" value="InterPro"/>
</dbReference>
<dbReference type="GO" id="GO:0008479">
    <property type="term" value="F:tRNA-guanosine(34) queuine transglycosylase activity"/>
    <property type="evidence" value="ECO:0007669"/>
    <property type="project" value="TreeGrafter"/>
</dbReference>
<proteinExistence type="predicted"/>
<evidence type="ECO:0000313" key="4">
    <source>
        <dbReference type="Proteomes" id="UP000694388"/>
    </source>
</evidence>
<dbReference type="OMA" id="LYYMMQF"/>
<dbReference type="InterPro" id="IPR036511">
    <property type="entry name" value="TGT-like_sf"/>
</dbReference>
<keyword evidence="1" id="KW-0862">Zinc</keyword>
<dbReference type="AlphaFoldDB" id="A0A8C4Q2Q1"/>
<dbReference type="SUPFAM" id="SSF51713">
    <property type="entry name" value="tRNA-guanine transglycosylase"/>
    <property type="match status" value="1"/>
</dbReference>
<sequence length="287" mass="31864">FQQLFFFGGFQMVSLSKLASVTEEGVTFSSPYDGSISFLTPERSIEIQQALGSDIMMQLDDVVSSTTTGPRVEEAMWRSVRWLDRCVAVHCGPSHQTLFAIIQGGLDEKLRLSCLQEMCRRPVGGYAIGGLSGGEEKESFWRMVVLCTSVLPRDKPRYLMGVGRTPLVCAVRFGTALVPWGTLHLKHGKYAHDTQPIDPDCSCLTCTRYSRSFLHLLYKSDPTAGQHVTLHNIHYQLSLMADARASILGGQFPTFVRSFLGRMYGQPQASPKWVADALSYVNITLEA</sequence>
<accession>A0A8C4Q2Q1</accession>
<reference evidence="3" key="1">
    <citation type="submission" date="2025-08" db="UniProtKB">
        <authorList>
            <consortium name="Ensembl"/>
        </authorList>
    </citation>
    <scope>IDENTIFICATION</scope>
</reference>